<evidence type="ECO:0000259" key="3">
    <source>
        <dbReference type="PROSITE" id="PS50848"/>
    </source>
</evidence>
<keyword evidence="2" id="KW-0812">Transmembrane</keyword>
<dbReference type="EMBL" id="FR824308">
    <property type="protein sequence ID" value="CCA24865.1"/>
    <property type="molecule type" value="Genomic_DNA"/>
</dbReference>
<reference evidence="4" key="2">
    <citation type="submission" date="2011-02" db="EMBL/GenBank/DDBJ databases">
        <authorList>
            <person name="MacLean D."/>
        </authorList>
    </citation>
    <scope>NUCLEOTIDE SEQUENCE</scope>
</reference>
<evidence type="ECO:0000313" key="4">
    <source>
        <dbReference type="EMBL" id="CCA24865.1"/>
    </source>
</evidence>
<dbReference type="Gene3D" id="3.30.530.20">
    <property type="match status" value="1"/>
</dbReference>
<reference evidence="4" key="1">
    <citation type="journal article" date="2011" name="PLoS Biol.">
        <title>Gene gain and loss during evolution of obligate parasitism in the white rust pathogen of Arabidopsis thaliana.</title>
        <authorList>
            <person name="Kemen E."/>
            <person name="Gardiner A."/>
            <person name="Schultz-Larsen T."/>
            <person name="Kemen A.C."/>
            <person name="Balmuth A.L."/>
            <person name="Robert-Seilaniantz A."/>
            <person name="Bailey K."/>
            <person name="Holub E."/>
            <person name="Studholme D.J."/>
            <person name="Maclean D."/>
            <person name="Jones J.D."/>
        </authorList>
    </citation>
    <scope>NUCLEOTIDE SEQUENCE</scope>
</reference>
<proteinExistence type="predicted"/>
<feature type="region of interest" description="Disordered" evidence="1">
    <location>
        <begin position="1"/>
        <end position="29"/>
    </location>
</feature>
<dbReference type="HOGENOM" id="CLU_018946_2_1_1"/>
<dbReference type="Pfam" id="PF07059">
    <property type="entry name" value="EDR2_C"/>
    <property type="match status" value="1"/>
</dbReference>
<dbReference type="InterPro" id="IPR045096">
    <property type="entry name" value="EDR2-like"/>
</dbReference>
<dbReference type="SUPFAM" id="SSF55961">
    <property type="entry name" value="Bet v1-like"/>
    <property type="match status" value="1"/>
</dbReference>
<keyword evidence="2" id="KW-1133">Transmembrane helix</keyword>
<feature type="compositionally biased region" description="Polar residues" evidence="1">
    <location>
        <begin position="1"/>
        <end position="12"/>
    </location>
</feature>
<dbReference type="Pfam" id="PF01852">
    <property type="entry name" value="START"/>
    <property type="match status" value="1"/>
</dbReference>
<evidence type="ECO:0000256" key="1">
    <source>
        <dbReference type="SAM" id="MobiDB-lite"/>
    </source>
</evidence>
<keyword evidence="2" id="KW-0472">Membrane</keyword>
<dbReference type="InterPro" id="IPR023393">
    <property type="entry name" value="START-like_dom_sf"/>
</dbReference>
<dbReference type="EMBL" id="FR824311">
    <property type="protein sequence ID" value="CCA24949.1"/>
    <property type="molecule type" value="Genomic_DNA"/>
</dbReference>
<dbReference type="GO" id="GO:0008289">
    <property type="term" value="F:lipid binding"/>
    <property type="evidence" value="ECO:0007669"/>
    <property type="project" value="InterPro"/>
</dbReference>
<dbReference type="PROSITE" id="PS50848">
    <property type="entry name" value="START"/>
    <property type="match status" value="1"/>
</dbReference>
<dbReference type="CDD" id="cd00177">
    <property type="entry name" value="START"/>
    <property type="match status" value="1"/>
</dbReference>
<dbReference type="AlphaFoldDB" id="F0WU20"/>
<feature type="compositionally biased region" description="Basic residues" evidence="1">
    <location>
        <begin position="74"/>
        <end position="84"/>
    </location>
</feature>
<accession>F0WU20</accession>
<name>F0WU20_9STRA</name>
<feature type="compositionally biased region" description="Polar residues" evidence="1">
    <location>
        <begin position="59"/>
        <end position="73"/>
    </location>
</feature>
<feature type="region of interest" description="Disordered" evidence="1">
    <location>
        <begin position="56"/>
        <end position="85"/>
    </location>
</feature>
<feature type="domain" description="START" evidence="3">
    <location>
        <begin position="129"/>
        <end position="360"/>
    </location>
</feature>
<feature type="compositionally biased region" description="Polar residues" evidence="1">
    <location>
        <begin position="19"/>
        <end position="29"/>
    </location>
</feature>
<dbReference type="PANTHER" id="PTHR12136:SF41">
    <property type="entry name" value="PLECKSTRIN HOMOLOGY (PH) AND LIPID-BINDING START DOMAINS-CONTAINING PROTEIN"/>
    <property type="match status" value="1"/>
</dbReference>
<dbReference type="PANTHER" id="PTHR12136">
    <property type="entry name" value="ENHANCED DISEASE RESISTANCE-RELATED"/>
    <property type="match status" value="1"/>
</dbReference>
<evidence type="ECO:0000256" key="2">
    <source>
        <dbReference type="SAM" id="Phobius"/>
    </source>
</evidence>
<dbReference type="InterPro" id="IPR009769">
    <property type="entry name" value="EDR2_C"/>
</dbReference>
<dbReference type="InterPro" id="IPR002913">
    <property type="entry name" value="START_lipid-bd_dom"/>
</dbReference>
<protein>
    <submittedName>
        <fullName evidence="4">Uncharacterized protein AlNc14C263G9843</fullName>
    </submittedName>
    <submittedName>
        <fullName evidence="5">Uncharacterized protein AlNc14C266G9894</fullName>
    </submittedName>
</protein>
<organism evidence="4">
    <name type="scientific">Albugo laibachii Nc14</name>
    <dbReference type="NCBI Taxonomy" id="890382"/>
    <lineage>
        <taxon>Eukaryota</taxon>
        <taxon>Sar</taxon>
        <taxon>Stramenopiles</taxon>
        <taxon>Oomycota</taxon>
        <taxon>Peronosporomycetes</taxon>
        <taxon>Albuginales</taxon>
        <taxon>Albuginaceae</taxon>
        <taxon>Albugo</taxon>
    </lineage>
</organism>
<evidence type="ECO:0000313" key="5">
    <source>
        <dbReference type="EMBL" id="CCA24949.1"/>
    </source>
</evidence>
<feature type="transmembrane region" description="Helical" evidence="2">
    <location>
        <begin position="156"/>
        <end position="185"/>
    </location>
</feature>
<gene>
    <name evidence="4" type="primary">AlNc14C263G9843</name>
    <name evidence="5" type="synonym">AlNc14C266G9894</name>
    <name evidence="4" type="ORF">ALNC14_110090</name>
    <name evidence="5" type="ORF">ALNC14_110930</name>
</gene>
<sequence length="695" mass="76939">MHFSAPQSTTSPRAHLKTSKSNYTAAESSNITTVPSTITASVSLSPKRSVCENAKNALSDDQNASLRNRGTRNSFRRSPARKMGLKSELETENDKASNLLTLLSELEQSLPMFATKWRVVDLFGGLQIWQESKDEDTHQSAEQLNGMLASSSTAALIAFLAGGIGGGGIAGALILSLLAAVAAFWSMSSPRLKKSIPSFKTVKVIDESPDDICAYMLDLNNLPTWDASVENAQVVQAIDQHSDMIHIVYRPTWVWPFWILPRDLCLLRYWRRVDDGTFIICMQSAFHPECPPLTGIVRAQCKNAGYIIAPRHTSEVEKITNMEDLSAPEIERASLVTAVVHMDPRGVEGNLLRRCNAMLAYLRPQLLALAGLQEDIEARKFVHPDLSDILQSTIESSASNNSQSLSSELSHFTRMNGDKDCSVLDSERQVTSHLTLFPSNIPREMWEEPEVTMPVRGPDYLVDRRKIPSAPPAFHLVGLNLFESEEALEHYAAHPNSVIQQELARHEQAGTEMPFTFLINFMVPGNPRLSVILFYQSPSMEELEPGTSPFADLMVAFIEGSEEFRNERFKLIPSIAEGSFIVRQAVGTTPAIIGKKLRQPVYVGQRPLKSQSTGSNSTIQSNHATHSLPLYLELDVDIASSAVANRVVGLVTGYTKKLIIDMGFVLEAREEEELPERLFGTCRLNYIDLGLATKL</sequence>